<dbReference type="KEGG" id="pchi:PC41400_10325"/>
<dbReference type="GeneID" id="95375202"/>
<dbReference type="InterPro" id="IPR052209">
    <property type="entry name" value="CbiZ"/>
</dbReference>
<gene>
    <name evidence="1" type="ORF">M5X16_05235</name>
    <name evidence="2" type="ORF">PC41400_10325</name>
</gene>
<reference evidence="2 3" key="1">
    <citation type="submission" date="2018-01" db="EMBL/GenBank/DDBJ databases">
        <title>The whole genome sequencing and assembly of Paenibacillus chitinolyticus KCCM 41400 strain.</title>
        <authorList>
            <person name="Kim J.-Y."/>
            <person name="Park M.-K."/>
            <person name="Lee Y.-J."/>
            <person name="Yi H."/>
            <person name="Bahn Y.-S."/>
            <person name="Kim J.F."/>
            <person name="Lee D.-W."/>
        </authorList>
    </citation>
    <scope>NUCLEOTIDE SEQUENCE [LARGE SCALE GENOMIC DNA]</scope>
    <source>
        <strain evidence="2 3">KCCM 41400</strain>
    </source>
</reference>
<dbReference type="Proteomes" id="UP001527202">
    <property type="component" value="Unassembled WGS sequence"/>
</dbReference>
<proteinExistence type="predicted"/>
<dbReference type="GO" id="GO:0016787">
    <property type="term" value="F:hydrolase activity"/>
    <property type="evidence" value="ECO:0007669"/>
    <property type="project" value="UniProtKB-KW"/>
</dbReference>
<dbReference type="PANTHER" id="PTHR35336">
    <property type="entry name" value="ADENOSYLCOBINAMIDE AMIDOHYDROLASE"/>
    <property type="match status" value="1"/>
</dbReference>
<sequence>MNTQEPLIQTVSRPAAGISAAVNEGAAGSYLLLEAPSPLRTLSSAPWGGGFGYHRTIINRKVDKTYACGDPVTEMNGFLEAAGLNSEETACLLTSVHMSGLGQSHLRMDDPASAKVRADDEAARSLFDTSDSKLDVSSQADREAQSFLETFDERPDTRGRGKACLSAAADGDSANPVNGIDAAEPAAAAAYATAAAAAADTGIAVSAWVTVGYSNMARAGRGLPASALFPGTINIIVAVEGELTDEAMVNAVITATEAKAAALQDLGVALEDGSGATGTTTDAMLIASTQRGRLHRYAGTATYLGHMIGRSVYEAAMQSGMAYKKALALS</sequence>
<keyword evidence="4" id="KW-1185">Reference proteome</keyword>
<dbReference type="Proteomes" id="UP000288943">
    <property type="component" value="Chromosome"/>
</dbReference>
<dbReference type="EMBL" id="CP026520">
    <property type="protein sequence ID" value="QAV18041.1"/>
    <property type="molecule type" value="Genomic_DNA"/>
</dbReference>
<evidence type="ECO:0000313" key="4">
    <source>
        <dbReference type="Proteomes" id="UP001527202"/>
    </source>
</evidence>
<dbReference type="RefSeq" id="WP_042230803.1">
    <property type="nucleotide sequence ID" value="NZ_CP026520.1"/>
</dbReference>
<dbReference type="EMBL" id="JAMDMJ010000004">
    <property type="protein sequence ID" value="MCY9595181.1"/>
    <property type="molecule type" value="Genomic_DNA"/>
</dbReference>
<evidence type="ECO:0000313" key="3">
    <source>
        <dbReference type="Proteomes" id="UP000288943"/>
    </source>
</evidence>
<dbReference type="OrthoDB" id="34339at2"/>
<dbReference type="InterPro" id="IPR002808">
    <property type="entry name" value="AdoCbi_amidolase"/>
</dbReference>
<accession>A0A410WUP9</accession>
<reference evidence="1 4" key="2">
    <citation type="submission" date="2022-05" db="EMBL/GenBank/DDBJ databases">
        <title>Genome Sequencing of Bee-Associated Microbes.</title>
        <authorList>
            <person name="Dunlap C."/>
        </authorList>
    </citation>
    <scope>NUCLEOTIDE SEQUENCE [LARGE SCALE GENOMIC DNA]</scope>
    <source>
        <strain evidence="1 4">NRRL B-23120</strain>
    </source>
</reference>
<keyword evidence="2" id="KW-0378">Hydrolase</keyword>
<dbReference type="PANTHER" id="PTHR35336:SF5">
    <property type="entry name" value="ADENOSYLCOBINAMIDE AMIDOHYDROLASE"/>
    <property type="match status" value="1"/>
</dbReference>
<name>A0A410WUP9_9BACL</name>
<organism evidence="2 3">
    <name type="scientific">Paenibacillus chitinolyticus</name>
    <dbReference type="NCBI Taxonomy" id="79263"/>
    <lineage>
        <taxon>Bacteria</taxon>
        <taxon>Bacillati</taxon>
        <taxon>Bacillota</taxon>
        <taxon>Bacilli</taxon>
        <taxon>Bacillales</taxon>
        <taxon>Paenibacillaceae</taxon>
        <taxon>Paenibacillus</taxon>
    </lineage>
</organism>
<evidence type="ECO:0000313" key="2">
    <source>
        <dbReference type="EMBL" id="QAV18041.1"/>
    </source>
</evidence>
<dbReference type="Pfam" id="PF01955">
    <property type="entry name" value="CbiZ"/>
    <property type="match status" value="2"/>
</dbReference>
<dbReference type="AlphaFoldDB" id="A0A410WUP9"/>
<evidence type="ECO:0000313" key="1">
    <source>
        <dbReference type="EMBL" id="MCY9595181.1"/>
    </source>
</evidence>
<protein>
    <submittedName>
        <fullName evidence="2">Adenosylcobinamide amidohydrolase</fullName>
    </submittedName>
</protein>